<dbReference type="EMBL" id="KV427657">
    <property type="protein sequence ID" value="KZT01959.1"/>
    <property type="molecule type" value="Genomic_DNA"/>
</dbReference>
<sequence>MRHCPLLGSTYNAHTCCLYEPTSGPAAFARPNCISVSDVGMAVTGVSETGADILYGNVSRGGLGIMSFRSDVVNAVEGPSSVLPVMAVPTLELVKVLILPASLSPYPEPIPKESCMPFPPVFSISSSSSSTRMGSTVTTGSNPAFRKQPSHFLLKPATLGMALAHPALVQILMNTKAPYNISAPTVSLALLALSPSAVAAMNAKREFCDGAGAREEREAAGQCARNRIYKTAAEEEGVVVRYRGGELGCEGCLRITVGSAEENVIALRKLEELLKKL</sequence>
<keyword evidence="2" id="KW-1185">Reference proteome</keyword>
<gene>
    <name evidence="1" type="ORF">LAESUDRAFT_815572</name>
</gene>
<evidence type="ECO:0000313" key="1">
    <source>
        <dbReference type="EMBL" id="KZT01959.1"/>
    </source>
</evidence>
<reference evidence="1 2" key="1">
    <citation type="journal article" date="2016" name="Mol. Biol. Evol.">
        <title>Comparative Genomics of Early-Diverging Mushroom-Forming Fungi Provides Insights into the Origins of Lignocellulose Decay Capabilities.</title>
        <authorList>
            <person name="Nagy L.G."/>
            <person name="Riley R."/>
            <person name="Tritt A."/>
            <person name="Adam C."/>
            <person name="Daum C."/>
            <person name="Floudas D."/>
            <person name="Sun H."/>
            <person name="Yadav J.S."/>
            <person name="Pangilinan J."/>
            <person name="Larsson K.H."/>
            <person name="Matsuura K."/>
            <person name="Barry K."/>
            <person name="Labutti K."/>
            <person name="Kuo R."/>
            <person name="Ohm R.A."/>
            <person name="Bhattacharya S.S."/>
            <person name="Shirouzu T."/>
            <person name="Yoshinaga Y."/>
            <person name="Martin F.M."/>
            <person name="Grigoriev I.V."/>
            <person name="Hibbett D.S."/>
        </authorList>
    </citation>
    <scope>NUCLEOTIDE SEQUENCE [LARGE SCALE GENOMIC DNA]</scope>
    <source>
        <strain evidence="1 2">93-53</strain>
    </source>
</reference>
<dbReference type="InterPro" id="IPR015424">
    <property type="entry name" value="PyrdxlP-dep_Trfase"/>
</dbReference>
<dbReference type="InParanoid" id="A0A165C033"/>
<dbReference type="GeneID" id="63831730"/>
<evidence type="ECO:0000313" key="2">
    <source>
        <dbReference type="Proteomes" id="UP000076871"/>
    </source>
</evidence>
<proteinExistence type="predicted"/>
<dbReference type="Proteomes" id="UP000076871">
    <property type="component" value="Unassembled WGS sequence"/>
</dbReference>
<name>A0A165C033_9APHY</name>
<dbReference type="Gene3D" id="3.90.1150.10">
    <property type="entry name" value="Aspartate Aminotransferase, domain 1"/>
    <property type="match status" value="1"/>
</dbReference>
<dbReference type="AlphaFoldDB" id="A0A165C033"/>
<accession>A0A165C033</accession>
<dbReference type="SUPFAM" id="SSF53383">
    <property type="entry name" value="PLP-dependent transferases"/>
    <property type="match status" value="1"/>
</dbReference>
<dbReference type="STRING" id="1314785.A0A165C033"/>
<dbReference type="OrthoDB" id="2015537at2759"/>
<dbReference type="RefSeq" id="XP_040759699.1">
    <property type="nucleotide sequence ID" value="XM_040914703.1"/>
</dbReference>
<organism evidence="1 2">
    <name type="scientific">Laetiporus sulphureus 93-53</name>
    <dbReference type="NCBI Taxonomy" id="1314785"/>
    <lineage>
        <taxon>Eukaryota</taxon>
        <taxon>Fungi</taxon>
        <taxon>Dikarya</taxon>
        <taxon>Basidiomycota</taxon>
        <taxon>Agaricomycotina</taxon>
        <taxon>Agaricomycetes</taxon>
        <taxon>Polyporales</taxon>
        <taxon>Laetiporus</taxon>
    </lineage>
</organism>
<protein>
    <recommendedName>
        <fullName evidence="3">Aminotransferase class I/classII domain-containing protein</fullName>
    </recommendedName>
</protein>
<dbReference type="InterPro" id="IPR015422">
    <property type="entry name" value="PyrdxlP-dep_Trfase_small"/>
</dbReference>
<evidence type="ECO:0008006" key="3">
    <source>
        <dbReference type="Google" id="ProtNLM"/>
    </source>
</evidence>